<dbReference type="OrthoDB" id="9805576at2"/>
<dbReference type="Gene3D" id="1.20.58.2240">
    <property type="match status" value="1"/>
</dbReference>
<dbReference type="Proteomes" id="UP000216478">
    <property type="component" value="Unassembled WGS sequence"/>
</dbReference>
<dbReference type="InterPro" id="IPR018484">
    <property type="entry name" value="FGGY_N"/>
</dbReference>
<evidence type="ECO:0000256" key="1">
    <source>
        <dbReference type="ARBA" id="ARBA00009156"/>
    </source>
</evidence>
<dbReference type="AlphaFoldDB" id="A0A256FBV8"/>
<dbReference type="Pfam" id="PF02782">
    <property type="entry name" value="FGGY_C"/>
    <property type="match status" value="1"/>
</dbReference>
<evidence type="ECO:0000313" key="7">
    <source>
        <dbReference type="Proteomes" id="UP000216478"/>
    </source>
</evidence>
<dbReference type="PANTHER" id="PTHR43435:SF4">
    <property type="entry name" value="FGGY CARBOHYDRATE KINASE DOMAIN-CONTAINING PROTEIN"/>
    <property type="match status" value="1"/>
</dbReference>
<gene>
    <name evidence="6" type="ORF">CEV33_1126</name>
</gene>
<keyword evidence="2 6" id="KW-0808">Transferase</keyword>
<dbReference type="PIRSF" id="PIRSF000538">
    <property type="entry name" value="GlpK"/>
    <property type="match status" value="1"/>
</dbReference>
<dbReference type="NCBIfam" id="TIGR01315">
    <property type="entry name" value="5C_CHO_kinase"/>
    <property type="match status" value="1"/>
</dbReference>
<keyword evidence="3 6" id="KW-0418">Kinase</keyword>
<evidence type="ECO:0000256" key="2">
    <source>
        <dbReference type="ARBA" id="ARBA00022679"/>
    </source>
</evidence>
<feature type="domain" description="Carbohydrate kinase FGGY N-terminal" evidence="4">
    <location>
        <begin position="4"/>
        <end position="258"/>
    </location>
</feature>
<dbReference type="SUPFAM" id="SSF53067">
    <property type="entry name" value="Actin-like ATPase domain"/>
    <property type="match status" value="2"/>
</dbReference>
<dbReference type="Gene3D" id="3.30.420.40">
    <property type="match status" value="1"/>
</dbReference>
<keyword evidence="7" id="KW-1185">Reference proteome</keyword>
<dbReference type="Pfam" id="PF00370">
    <property type="entry name" value="FGGY_N"/>
    <property type="match status" value="1"/>
</dbReference>
<feature type="domain" description="Carbohydrate kinase FGGY C-terminal" evidence="5">
    <location>
        <begin position="280"/>
        <end position="487"/>
    </location>
</feature>
<dbReference type="CDD" id="cd07782">
    <property type="entry name" value="ASKHA_NBD_FGGY_D-RBK"/>
    <property type="match status" value="1"/>
</dbReference>
<dbReference type="InterPro" id="IPR006003">
    <property type="entry name" value="FGGY_RbtK-like"/>
</dbReference>
<evidence type="ECO:0000256" key="3">
    <source>
        <dbReference type="ARBA" id="ARBA00022777"/>
    </source>
</evidence>
<dbReference type="GO" id="GO:0019150">
    <property type="term" value="F:D-ribulokinase activity"/>
    <property type="evidence" value="ECO:0007669"/>
    <property type="project" value="TreeGrafter"/>
</dbReference>
<name>A0A256FBV8_9HYPH</name>
<dbReference type="InterPro" id="IPR043129">
    <property type="entry name" value="ATPase_NBD"/>
</dbReference>
<dbReference type="FunFam" id="3.30.420.40:FF:000101">
    <property type="entry name" value="FGGY carbohydrate kinase domain-containing protein"/>
    <property type="match status" value="1"/>
</dbReference>
<reference evidence="6 7" key="1">
    <citation type="submission" date="2017-07" db="EMBL/GenBank/DDBJ databases">
        <title>Phylogenetic study on the rhizospheric bacterium Ochrobactrum sp. A44.</title>
        <authorList>
            <person name="Krzyzanowska D.M."/>
            <person name="Ossowicki A."/>
            <person name="Rajewska M."/>
            <person name="Maciag T."/>
            <person name="Kaczynski Z."/>
            <person name="Czerwicka M."/>
            <person name="Jafra S."/>
        </authorList>
    </citation>
    <scope>NUCLEOTIDE SEQUENCE [LARGE SCALE GENOMIC DNA]</scope>
    <source>
        <strain evidence="6 7">OgA9a</strain>
    </source>
</reference>
<organism evidence="6 7">
    <name type="scientific">Brucella grignonensis</name>
    <dbReference type="NCBI Taxonomy" id="94627"/>
    <lineage>
        <taxon>Bacteria</taxon>
        <taxon>Pseudomonadati</taxon>
        <taxon>Pseudomonadota</taxon>
        <taxon>Alphaproteobacteria</taxon>
        <taxon>Hyphomicrobiales</taxon>
        <taxon>Brucellaceae</taxon>
        <taxon>Brucella/Ochrobactrum group</taxon>
        <taxon>Brucella</taxon>
    </lineage>
</organism>
<accession>A0A256FBV8</accession>
<evidence type="ECO:0000259" key="4">
    <source>
        <dbReference type="Pfam" id="PF00370"/>
    </source>
</evidence>
<dbReference type="GO" id="GO:0005737">
    <property type="term" value="C:cytoplasm"/>
    <property type="evidence" value="ECO:0007669"/>
    <property type="project" value="TreeGrafter"/>
</dbReference>
<dbReference type="RefSeq" id="WP_094540552.1">
    <property type="nucleotide sequence ID" value="NZ_JBHEER010000005.1"/>
</dbReference>
<comment type="caution">
    <text evidence="6">The sequence shown here is derived from an EMBL/GenBank/DDBJ whole genome shotgun (WGS) entry which is preliminary data.</text>
</comment>
<evidence type="ECO:0000313" key="6">
    <source>
        <dbReference type="EMBL" id="OYR12342.1"/>
    </source>
</evidence>
<comment type="similarity">
    <text evidence="1">Belongs to the FGGY kinase family.</text>
</comment>
<dbReference type="InterPro" id="IPR018485">
    <property type="entry name" value="FGGY_C"/>
</dbReference>
<dbReference type="PANTHER" id="PTHR43435">
    <property type="entry name" value="RIBULOKINASE"/>
    <property type="match status" value="1"/>
</dbReference>
<dbReference type="EMBL" id="NNRL01000159">
    <property type="protein sequence ID" value="OYR12342.1"/>
    <property type="molecule type" value="Genomic_DNA"/>
</dbReference>
<proteinExistence type="inferred from homology"/>
<dbReference type="GO" id="GO:0019321">
    <property type="term" value="P:pentose metabolic process"/>
    <property type="evidence" value="ECO:0007669"/>
    <property type="project" value="TreeGrafter"/>
</dbReference>
<evidence type="ECO:0000259" key="5">
    <source>
        <dbReference type="Pfam" id="PF02782"/>
    </source>
</evidence>
<dbReference type="EC" id="2.7.1.-" evidence="6"/>
<protein>
    <submittedName>
        <fullName evidence="6">FGGY-pentulose kinase family protein</fullName>
        <ecNumber evidence="6">2.7.1.-</ecNumber>
    </submittedName>
</protein>
<dbReference type="InterPro" id="IPR000577">
    <property type="entry name" value="Carb_kinase_FGGY"/>
</dbReference>
<sequence length="542" mass="57432">MDVFLGVDVGTGSARAGLFTRDGELLASAKQNIRMWKQGSDIVEQSSEDIWKAVCNSVAAALKQANVAPESVKGIGFDATCSLVILDKNGNPLPASPAGDAERNIIVWMDHRAREQAERINATAHPVLKYVGGRISPEMETPKLLWLKENNPETFNAAGLFFDLPDYLTYRATGSHSRSLCTVVCKWTYLGHEKRWDEDYFRTIGLGVLADEGFARIGTDIVDIATPLGQGLTEQAAKELGLIPGTAVGASLIDAHAGGVGTIAGSADEHSAVDMRSRLALIIGTSACTLSVTEKPAFVDGVWGPYWGAMMPGLWLNEGGQSAFGAATDYLVGMHPYKAEAEKEAAAKGLSLLDYLEQLAINAAGELSKTALLAKGLHVVPEFLGNRAPDADPDATGTITGIKLDASRENLVRLFVAGLCGLAYGTADILDALTAKDIPIRTIIVSGGAARSPLMRRILADATGLEVALPSSAEPVLLGSGIAGASAFEKTDLAQIAASMSAIAETIEPQKGLVSEFHAAKRDIYKDLKRSELAARQLMQIF</sequence>